<feature type="region of interest" description="Disordered" evidence="1">
    <location>
        <begin position="94"/>
        <end position="115"/>
    </location>
</feature>
<dbReference type="KEGG" id="hdh:G5B40_00715"/>
<keyword evidence="4" id="KW-1185">Reference proteome</keyword>
<feature type="signal peptide" evidence="2">
    <location>
        <begin position="1"/>
        <end position="24"/>
    </location>
</feature>
<accession>A0A7L5BSU7</accession>
<organism evidence="3 4">
    <name type="scientific">Pikeienuella piscinae</name>
    <dbReference type="NCBI Taxonomy" id="2748098"/>
    <lineage>
        <taxon>Bacteria</taxon>
        <taxon>Pseudomonadati</taxon>
        <taxon>Pseudomonadota</taxon>
        <taxon>Alphaproteobacteria</taxon>
        <taxon>Rhodobacterales</taxon>
        <taxon>Paracoccaceae</taxon>
        <taxon>Pikeienuella</taxon>
    </lineage>
</organism>
<reference evidence="3 4" key="1">
    <citation type="submission" date="2020-02" db="EMBL/GenBank/DDBJ databases">
        <title>complete genome sequence of Rhodobacteraceae bacterium.</title>
        <authorList>
            <person name="Park J."/>
            <person name="Kim Y.-S."/>
            <person name="Kim K.-H."/>
        </authorList>
    </citation>
    <scope>NUCLEOTIDE SEQUENCE [LARGE SCALE GENOMIC DNA]</scope>
    <source>
        <strain evidence="3 4">RR4-56</strain>
    </source>
</reference>
<evidence type="ECO:0000313" key="3">
    <source>
        <dbReference type="EMBL" id="QIE54092.1"/>
    </source>
</evidence>
<dbReference type="EMBL" id="CP049056">
    <property type="protein sequence ID" value="QIE54092.1"/>
    <property type="molecule type" value="Genomic_DNA"/>
</dbReference>
<dbReference type="AlphaFoldDB" id="A0A7L5BSU7"/>
<keyword evidence="2" id="KW-0732">Signal</keyword>
<dbReference type="RefSeq" id="WP_165093785.1">
    <property type="nucleotide sequence ID" value="NZ_CP049056.1"/>
</dbReference>
<protein>
    <submittedName>
        <fullName evidence="3">Uncharacterized protein</fullName>
    </submittedName>
</protein>
<sequence length="115" mass="12169">MNMRSRLPVPLVLFGALFAAGAIAQTAIETDELTPAGERVEIGGPVGGPETSPFLTPGFDAGVYSKPRYGRYGDSSDRIGAANDFDFDSLLTPGARGSKRSMAGRGTDLRFDVDR</sequence>
<evidence type="ECO:0000256" key="2">
    <source>
        <dbReference type="SAM" id="SignalP"/>
    </source>
</evidence>
<evidence type="ECO:0000256" key="1">
    <source>
        <dbReference type="SAM" id="MobiDB-lite"/>
    </source>
</evidence>
<feature type="chain" id="PRO_5029833656" evidence="2">
    <location>
        <begin position="25"/>
        <end position="115"/>
    </location>
</feature>
<evidence type="ECO:0000313" key="4">
    <source>
        <dbReference type="Proteomes" id="UP000503336"/>
    </source>
</evidence>
<dbReference type="Proteomes" id="UP000503336">
    <property type="component" value="Chromosome"/>
</dbReference>
<gene>
    <name evidence="3" type="ORF">G5B40_00715</name>
</gene>
<name>A0A7L5BSU7_9RHOB</name>
<proteinExistence type="predicted"/>